<gene>
    <name evidence="7" type="ORF">RBWH47_00772</name>
</gene>
<evidence type="ECO:0000256" key="4">
    <source>
        <dbReference type="ARBA" id="ARBA00022989"/>
    </source>
</evidence>
<protein>
    <recommendedName>
        <fullName evidence="9">Polysaccharide biosynthesis protein</fullName>
    </recommendedName>
</protein>
<dbReference type="RefSeq" id="WP_007328043.1">
    <property type="nucleotide sequence ID" value="NZ_AFAR01000203.1"/>
</dbReference>
<accession>F2AWN3</accession>
<feature type="transmembrane region" description="Helical" evidence="6">
    <location>
        <begin position="394"/>
        <end position="412"/>
    </location>
</feature>
<dbReference type="Proteomes" id="UP000006222">
    <property type="component" value="Unassembled WGS sequence"/>
</dbReference>
<feature type="transmembrane region" description="Helical" evidence="6">
    <location>
        <begin position="228"/>
        <end position="254"/>
    </location>
</feature>
<evidence type="ECO:0008006" key="9">
    <source>
        <dbReference type="Google" id="ProtNLM"/>
    </source>
</evidence>
<evidence type="ECO:0000313" key="8">
    <source>
        <dbReference type="Proteomes" id="UP000006222"/>
    </source>
</evidence>
<evidence type="ECO:0000256" key="2">
    <source>
        <dbReference type="ARBA" id="ARBA00022475"/>
    </source>
</evidence>
<dbReference type="GO" id="GO:0005886">
    <property type="term" value="C:plasma membrane"/>
    <property type="evidence" value="ECO:0007669"/>
    <property type="project" value="UniProtKB-SubCell"/>
</dbReference>
<feature type="transmembrane region" description="Helical" evidence="6">
    <location>
        <begin position="300"/>
        <end position="323"/>
    </location>
</feature>
<feature type="transmembrane region" description="Helical" evidence="6">
    <location>
        <begin position="368"/>
        <end position="388"/>
    </location>
</feature>
<feature type="transmembrane region" description="Helical" evidence="6">
    <location>
        <begin position="343"/>
        <end position="361"/>
    </location>
</feature>
<evidence type="ECO:0000256" key="6">
    <source>
        <dbReference type="SAM" id="Phobius"/>
    </source>
</evidence>
<feature type="transmembrane region" description="Helical" evidence="6">
    <location>
        <begin position="49"/>
        <end position="69"/>
    </location>
</feature>
<organism evidence="7 8">
    <name type="scientific">Rhodopirellula baltica WH47</name>
    <dbReference type="NCBI Taxonomy" id="991778"/>
    <lineage>
        <taxon>Bacteria</taxon>
        <taxon>Pseudomonadati</taxon>
        <taxon>Planctomycetota</taxon>
        <taxon>Planctomycetia</taxon>
        <taxon>Pirellulales</taxon>
        <taxon>Pirellulaceae</taxon>
        <taxon>Rhodopirellula</taxon>
    </lineage>
</organism>
<dbReference type="EMBL" id="AFAR01000203">
    <property type="protein sequence ID" value="EGF25967.1"/>
    <property type="molecule type" value="Genomic_DNA"/>
</dbReference>
<feature type="transmembrane region" description="Helical" evidence="6">
    <location>
        <begin position="266"/>
        <end position="288"/>
    </location>
</feature>
<feature type="transmembrane region" description="Helical" evidence="6">
    <location>
        <begin position="186"/>
        <end position="207"/>
    </location>
</feature>
<reference evidence="7 8" key="1">
    <citation type="journal article" date="2013" name="Mar. Genomics">
        <title>Expression of sulfatases in Rhodopirellula baltica and the diversity of sulfatases in the genus Rhodopirellula.</title>
        <authorList>
            <person name="Wegner C.E."/>
            <person name="Richter-Heitmann T."/>
            <person name="Klindworth A."/>
            <person name="Klockow C."/>
            <person name="Richter M."/>
            <person name="Achstetter T."/>
            <person name="Glockner F.O."/>
            <person name="Harder J."/>
        </authorList>
    </citation>
    <scope>NUCLEOTIDE SEQUENCE [LARGE SCALE GENOMIC DNA]</scope>
    <source>
        <strain evidence="7 8">WH47</strain>
    </source>
</reference>
<name>F2AWN3_RHOBT</name>
<comment type="caution">
    <text evidence="7">The sequence shown here is derived from an EMBL/GenBank/DDBJ whole genome shotgun (WGS) entry which is preliminary data.</text>
</comment>
<dbReference type="AlphaFoldDB" id="F2AWN3"/>
<dbReference type="PATRIC" id="fig|991778.3.peg.4379"/>
<dbReference type="InterPro" id="IPR050833">
    <property type="entry name" value="Poly_Biosynth_Transport"/>
</dbReference>
<feature type="transmembrane region" description="Helical" evidence="6">
    <location>
        <begin position="131"/>
        <end position="149"/>
    </location>
</feature>
<feature type="transmembrane region" description="Helical" evidence="6">
    <location>
        <begin position="161"/>
        <end position="180"/>
    </location>
</feature>
<feature type="transmembrane region" description="Helical" evidence="6">
    <location>
        <begin position="100"/>
        <end position="119"/>
    </location>
</feature>
<dbReference type="PANTHER" id="PTHR30250:SF11">
    <property type="entry name" value="O-ANTIGEN TRANSPORTER-RELATED"/>
    <property type="match status" value="1"/>
</dbReference>
<proteinExistence type="predicted"/>
<evidence type="ECO:0000256" key="3">
    <source>
        <dbReference type="ARBA" id="ARBA00022692"/>
    </source>
</evidence>
<dbReference type="PANTHER" id="PTHR30250">
    <property type="entry name" value="PST FAMILY PREDICTED COLANIC ACID TRANSPORTER"/>
    <property type="match status" value="1"/>
</dbReference>
<keyword evidence="4 6" id="KW-1133">Transmembrane helix</keyword>
<keyword evidence="2" id="KW-1003">Cell membrane</keyword>
<feature type="transmembrane region" description="Helical" evidence="6">
    <location>
        <begin position="20"/>
        <end position="43"/>
    </location>
</feature>
<evidence type="ECO:0000256" key="5">
    <source>
        <dbReference type="ARBA" id="ARBA00023136"/>
    </source>
</evidence>
<evidence type="ECO:0000313" key="7">
    <source>
        <dbReference type="EMBL" id="EGF25967.1"/>
    </source>
</evidence>
<keyword evidence="5 6" id="KW-0472">Membrane</keyword>
<sequence>MLIKRSQLHAIISASRSHLLTFGVRCGGAAASFIANAAVIRLLGTDEAGLFAIGYAMVSICSIICLAGFENLVLRSASVAHAQKDYALANSTFAAGSRSAIFLSAFLLAVLLTTADWIGQNVFKNALLAPTIRAMAPAIGFASLCILCSKSLQGLRYTNTSSAFPFLIQSALFIVLMALFPPSNSFHASQLFTVASALSLLVAFAIRSRVNVRGHSTINWRSLFHSSISLWIVSTCGIAIRSGPILVGGIFLASSEIAELAISQRLAAIAMIAMSATTQHAAPMFASAWKEKDFKTIQKVFLLSSLTAVALASPILVPCLLVPEFVLSAVSPELESAATLLRIAAVGYIIVVLTGPLMFLLSMCEQDAAMRNVTLISALSGLTLNAVLAWRFGAIGAACGMNLVIILNRLFIAWQVKAKLGFWPGLASATQPRISETP</sequence>
<comment type="subcellular location">
    <subcellularLocation>
        <location evidence="1">Cell membrane</location>
        <topology evidence="1">Multi-pass membrane protein</topology>
    </subcellularLocation>
</comment>
<keyword evidence="3 6" id="KW-0812">Transmembrane</keyword>
<evidence type="ECO:0000256" key="1">
    <source>
        <dbReference type="ARBA" id="ARBA00004651"/>
    </source>
</evidence>